<accession>A0A562SLH0</accession>
<keyword evidence="6" id="KW-1185">Reference proteome</keyword>
<dbReference type="InterPro" id="IPR010071">
    <property type="entry name" value="AA_adenyl_dom"/>
</dbReference>
<dbReference type="PANTHER" id="PTHR45527">
    <property type="entry name" value="NONRIBOSOMAL PEPTIDE SYNTHETASE"/>
    <property type="match status" value="1"/>
</dbReference>
<dbReference type="Pfam" id="PF00550">
    <property type="entry name" value="PP-binding"/>
    <property type="match status" value="1"/>
</dbReference>
<keyword evidence="3" id="KW-0597">Phosphoprotein</keyword>
<dbReference type="AlphaFoldDB" id="A0A562SLH0"/>
<comment type="cofactor">
    <cofactor evidence="1">
        <name>pantetheine 4'-phosphate</name>
        <dbReference type="ChEBI" id="CHEBI:47942"/>
    </cofactor>
</comment>
<feature type="domain" description="Carrier" evidence="4">
    <location>
        <begin position="534"/>
        <end position="609"/>
    </location>
</feature>
<evidence type="ECO:0000259" key="4">
    <source>
        <dbReference type="PROSITE" id="PS50075"/>
    </source>
</evidence>
<dbReference type="Gene3D" id="1.10.1200.10">
    <property type="entry name" value="ACP-like"/>
    <property type="match status" value="1"/>
</dbReference>
<dbReference type="GO" id="GO:0005829">
    <property type="term" value="C:cytosol"/>
    <property type="evidence" value="ECO:0007669"/>
    <property type="project" value="TreeGrafter"/>
</dbReference>
<organism evidence="5 6">
    <name type="scientific">Chitinophaga japonensis</name>
    <name type="common">Flexibacter japonensis</name>
    <dbReference type="NCBI Taxonomy" id="104662"/>
    <lineage>
        <taxon>Bacteria</taxon>
        <taxon>Pseudomonadati</taxon>
        <taxon>Bacteroidota</taxon>
        <taxon>Chitinophagia</taxon>
        <taxon>Chitinophagales</taxon>
        <taxon>Chitinophagaceae</taxon>
        <taxon>Chitinophaga</taxon>
    </lineage>
</organism>
<evidence type="ECO:0000256" key="3">
    <source>
        <dbReference type="ARBA" id="ARBA00022553"/>
    </source>
</evidence>
<dbReference type="SUPFAM" id="SSF47336">
    <property type="entry name" value="ACP-like"/>
    <property type="match status" value="1"/>
</dbReference>
<dbReference type="GO" id="GO:0009366">
    <property type="term" value="C:enterobactin synthetase complex"/>
    <property type="evidence" value="ECO:0007669"/>
    <property type="project" value="TreeGrafter"/>
</dbReference>
<comment type="caution">
    <text evidence="5">The sequence shown here is derived from an EMBL/GenBank/DDBJ whole genome shotgun (WGS) entry which is preliminary data.</text>
</comment>
<dbReference type="InterPro" id="IPR009081">
    <property type="entry name" value="PP-bd_ACP"/>
</dbReference>
<evidence type="ECO:0000256" key="2">
    <source>
        <dbReference type="ARBA" id="ARBA00022450"/>
    </source>
</evidence>
<dbReference type="InterPro" id="IPR036736">
    <property type="entry name" value="ACP-like_sf"/>
</dbReference>
<dbReference type="CDD" id="cd05930">
    <property type="entry name" value="A_NRPS"/>
    <property type="match status" value="1"/>
</dbReference>
<dbReference type="PANTHER" id="PTHR45527:SF1">
    <property type="entry name" value="FATTY ACID SYNTHASE"/>
    <property type="match status" value="1"/>
</dbReference>
<dbReference type="Proteomes" id="UP000316778">
    <property type="component" value="Unassembled WGS sequence"/>
</dbReference>
<dbReference type="PROSITE" id="PS00012">
    <property type="entry name" value="PHOSPHOPANTETHEINE"/>
    <property type="match status" value="1"/>
</dbReference>
<dbReference type="PROSITE" id="PS00455">
    <property type="entry name" value="AMP_BINDING"/>
    <property type="match status" value="1"/>
</dbReference>
<dbReference type="InterPro" id="IPR025110">
    <property type="entry name" value="AMP-bd_C"/>
</dbReference>
<dbReference type="SUPFAM" id="SSF56801">
    <property type="entry name" value="Acetyl-CoA synthetase-like"/>
    <property type="match status" value="1"/>
</dbReference>
<dbReference type="GO" id="GO:0047527">
    <property type="term" value="F:2,3-dihydroxybenzoate-serine ligase activity"/>
    <property type="evidence" value="ECO:0007669"/>
    <property type="project" value="TreeGrafter"/>
</dbReference>
<gene>
    <name evidence="5" type="ORF">LX66_5455</name>
</gene>
<dbReference type="CDD" id="cd19531">
    <property type="entry name" value="LCL_NRPS-like"/>
    <property type="match status" value="1"/>
</dbReference>
<dbReference type="SUPFAM" id="SSF52777">
    <property type="entry name" value="CoA-dependent acyltransferases"/>
    <property type="match status" value="2"/>
</dbReference>
<name>A0A562SLH0_CHIJA</name>
<dbReference type="InterPro" id="IPR020845">
    <property type="entry name" value="AMP-binding_CS"/>
</dbReference>
<dbReference type="Gene3D" id="3.30.559.10">
    <property type="entry name" value="Chloramphenicol acetyltransferase-like domain"/>
    <property type="match status" value="1"/>
</dbReference>
<dbReference type="InterPro" id="IPR023213">
    <property type="entry name" value="CAT-like_dom_sf"/>
</dbReference>
<dbReference type="Pfam" id="PF00668">
    <property type="entry name" value="Condensation"/>
    <property type="match status" value="1"/>
</dbReference>
<dbReference type="NCBIfam" id="TIGR01733">
    <property type="entry name" value="AA-adenyl-dom"/>
    <property type="match status" value="1"/>
</dbReference>
<dbReference type="GO" id="GO:0043041">
    <property type="term" value="P:amino acid activation for nonribosomal peptide biosynthetic process"/>
    <property type="evidence" value="ECO:0007669"/>
    <property type="project" value="TreeGrafter"/>
</dbReference>
<dbReference type="PROSITE" id="PS50075">
    <property type="entry name" value="CARRIER"/>
    <property type="match status" value="1"/>
</dbReference>
<dbReference type="InterPro" id="IPR001242">
    <property type="entry name" value="Condensation_dom"/>
</dbReference>
<dbReference type="InterPro" id="IPR045851">
    <property type="entry name" value="AMP-bd_C_sf"/>
</dbReference>
<sequence>MVFDQQALSAPERTAIVEGDRTWSYGELKAGSEMLAQYVLHCNAGRNAPVAVLLPPGFTLVSSLLAIFRAGQIYLPVDAALPARRLHAIFEQTRPAVCITTASLAAVAEGIISKQAAYACRLIVLDGSQAPLVRHFENSTCLAETALTNLPAMDLPEVRPEDANYIFYTSGSTGEAKAILGCHDSLSHFIHWEIREFQLDQQCRVSQLSQFTFDASLRDILVPLCTGGTLCFPPADNRNNMPALIAWLEQQQVTLMHCVPSVFRLITRELMAEGEQGNKVRLPCLRHVLMAGEPLYGKDILNWRSTGAGHVELVNLYGTSETTMAKTFHRIADAPYDAAQPVHAGKPISNALIAVVNNGQLCRPGEIGEIYIITPFMTKGYYKNEVLTRSVFVQNPLVKDREEIVYRTGDYGMYLEDGSLEVLGRRDEQVKINGIRVELGEIRQAILRVPGVTNTEIIAVKNAAEENELICYYIAAKEMDDTLRTHVTVELGHHLVPSAFIRLDEFPLTINGKVDKKALPKPDRIVITDEAYVSPATLTEEKLEAIWKDLLGLVRVGTAVNFFKVGGSSLKLIKMVSQIFHELNVSIAFADVFANNTIRQLGAFIDTAVQAGATTIIPLPARAYYDVTPAQRRLWIYDKTSGQQHLYNIVHAVTLEGDIRPAALEQALAALMARHEILRTTFLNVGGEPRQRIHPAGKITTPFTYLDRQQHLQLYGGVPSIIHAEQQRRFDLETGPLFFATLVEMAEDRYCLIFNWHHIIADGWTQDVLLNDLLRLYRASRDQQEQALNPLRFQYRDYAEWANKQLEGKRLEDLERYWISRFAKPFVPATFPAERERNAIRAGQGASRDFLLDKEITDQLHALTQLSATTSFMVLHAIVNILLYRYTGNPDIVTGTPFSGRANPELQDQAGLYVNLLPLRMTIAEEDSFLAVLGSTRECIIGAHQHQDYPIDMLVQRLSLETRNGRMPMFNVLVQSQNNLECPLVPPDGIAVRQMALSAATSKADVTFNFQERGKEILASVEYDTELYSEKAMAAIVENFIRAARQLTALPGTLVKEVTITRAAGEAEEEKDFINMLQQL</sequence>
<evidence type="ECO:0000313" key="6">
    <source>
        <dbReference type="Proteomes" id="UP000316778"/>
    </source>
</evidence>
<dbReference type="Gene3D" id="3.40.50.12780">
    <property type="entry name" value="N-terminal domain of ligase-like"/>
    <property type="match status" value="1"/>
</dbReference>
<dbReference type="InterPro" id="IPR042099">
    <property type="entry name" value="ANL_N_sf"/>
</dbReference>
<reference evidence="5 6" key="1">
    <citation type="journal article" date="2013" name="Stand. Genomic Sci.">
        <title>Genomic Encyclopedia of Type Strains, Phase I: The one thousand microbial genomes (KMG-I) project.</title>
        <authorList>
            <person name="Kyrpides N.C."/>
            <person name="Woyke T."/>
            <person name="Eisen J.A."/>
            <person name="Garrity G."/>
            <person name="Lilburn T.G."/>
            <person name="Beck B.J."/>
            <person name="Whitman W.B."/>
            <person name="Hugenholtz P."/>
            <person name="Klenk H.P."/>
        </authorList>
    </citation>
    <scope>NUCLEOTIDE SEQUENCE [LARGE SCALE GENOMIC DNA]</scope>
    <source>
        <strain evidence="5 6">DSM 13484</strain>
    </source>
</reference>
<dbReference type="GO" id="GO:0009239">
    <property type="term" value="P:enterobactin biosynthetic process"/>
    <property type="evidence" value="ECO:0007669"/>
    <property type="project" value="TreeGrafter"/>
</dbReference>
<evidence type="ECO:0000313" key="5">
    <source>
        <dbReference type="EMBL" id="TWI82137.1"/>
    </source>
</evidence>
<dbReference type="EMBL" id="VLLG01000007">
    <property type="protein sequence ID" value="TWI82137.1"/>
    <property type="molecule type" value="Genomic_DNA"/>
</dbReference>
<protein>
    <submittedName>
        <fullName evidence="5">Amino acid adenylation domain-containing protein</fullName>
    </submittedName>
</protein>
<proteinExistence type="predicted"/>
<keyword evidence="2" id="KW-0596">Phosphopantetheine</keyword>
<dbReference type="Gene3D" id="3.30.559.30">
    <property type="entry name" value="Nonribosomal peptide synthetase, condensation domain"/>
    <property type="match status" value="1"/>
</dbReference>
<dbReference type="InterPro" id="IPR000873">
    <property type="entry name" value="AMP-dep_synth/lig_dom"/>
</dbReference>
<dbReference type="InterPro" id="IPR006162">
    <property type="entry name" value="Ppantetheine_attach_site"/>
</dbReference>
<dbReference type="Pfam" id="PF00501">
    <property type="entry name" value="AMP-binding"/>
    <property type="match status" value="1"/>
</dbReference>
<dbReference type="Pfam" id="PF13193">
    <property type="entry name" value="AMP-binding_C"/>
    <property type="match status" value="1"/>
</dbReference>
<dbReference type="GO" id="GO:0031177">
    <property type="term" value="F:phosphopantetheine binding"/>
    <property type="evidence" value="ECO:0007669"/>
    <property type="project" value="TreeGrafter"/>
</dbReference>
<dbReference type="Gene3D" id="3.30.300.30">
    <property type="match status" value="1"/>
</dbReference>
<evidence type="ECO:0000256" key="1">
    <source>
        <dbReference type="ARBA" id="ARBA00001957"/>
    </source>
</evidence>